<dbReference type="SUPFAM" id="SSF56784">
    <property type="entry name" value="HAD-like"/>
    <property type="match status" value="1"/>
</dbReference>
<dbReference type="GO" id="GO:0008967">
    <property type="term" value="F:phosphoglycolate phosphatase activity"/>
    <property type="evidence" value="ECO:0007669"/>
    <property type="project" value="TreeGrafter"/>
</dbReference>
<proteinExistence type="predicted"/>
<evidence type="ECO:0000313" key="1">
    <source>
        <dbReference type="EMBL" id="QSE77003.1"/>
    </source>
</evidence>
<dbReference type="PANTHER" id="PTHR43434:SF26">
    <property type="entry name" value="PYROPHOSPHATASE PPAX"/>
    <property type="match status" value="1"/>
</dbReference>
<dbReference type="FunFam" id="3.40.50.1000:FF:000022">
    <property type="entry name" value="Phosphoglycolate phosphatase"/>
    <property type="match status" value="1"/>
</dbReference>
<dbReference type="InterPro" id="IPR006439">
    <property type="entry name" value="HAD-SF_hydro_IA"/>
</dbReference>
<dbReference type="InterPro" id="IPR023198">
    <property type="entry name" value="PGP-like_dom2"/>
</dbReference>
<dbReference type="NCBIfam" id="TIGR01549">
    <property type="entry name" value="HAD-SF-IA-v1"/>
    <property type="match status" value="1"/>
</dbReference>
<dbReference type="AlphaFoldDB" id="A0AA45KGM9"/>
<gene>
    <name evidence="1" type="ORF">JW886_01695</name>
</gene>
<dbReference type="GO" id="GO:0005829">
    <property type="term" value="C:cytosol"/>
    <property type="evidence" value="ECO:0007669"/>
    <property type="project" value="TreeGrafter"/>
</dbReference>
<dbReference type="SFLD" id="SFLDG01135">
    <property type="entry name" value="C1.5.6:_HAD__Beta-PGM__Phospha"/>
    <property type="match status" value="1"/>
</dbReference>
<evidence type="ECO:0000313" key="2">
    <source>
        <dbReference type="Proteomes" id="UP000663608"/>
    </source>
</evidence>
<dbReference type="InterPro" id="IPR023214">
    <property type="entry name" value="HAD_sf"/>
</dbReference>
<reference evidence="1 2" key="1">
    <citation type="submission" date="2021-02" db="EMBL/GenBank/DDBJ databases">
        <title>Complete genome sequence of Lactococcus lactis strain K_LL004.</title>
        <authorList>
            <person name="Kim H.B."/>
        </authorList>
    </citation>
    <scope>NUCLEOTIDE SEQUENCE [LARGE SCALE GENOMIC DNA]</scope>
    <source>
        <strain evidence="1 2">K_LL004</strain>
    </source>
</reference>
<dbReference type="GO" id="GO:0006281">
    <property type="term" value="P:DNA repair"/>
    <property type="evidence" value="ECO:0007669"/>
    <property type="project" value="TreeGrafter"/>
</dbReference>
<dbReference type="InterPro" id="IPR050155">
    <property type="entry name" value="HAD-like_hydrolase_sf"/>
</dbReference>
<dbReference type="InterPro" id="IPR036412">
    <property type="entry name" value="HAD-like_sf"/>
</dbReference>
<protein>
    <submittedName>
        <fullName evidence="1">HAD-IA family hydrolase</fullName>
    </submittedName>
</protein>
<dbReference type="Pfam" id="PF13419">
    <property type="entry name" value="HAD_2"/>
    <property type="match status" value="1"/>
</dbReference>
<accession>A0AA45KGM9</accession>
<keyword evidence="2" id="KW-1185">Reference proteome</keyword>
<organism evidence="1 2">
    <name type="scientific">Lactococcus taiwanensis</name>
    <dbReference type="NCBI Taxonomy" id="1151742"/>
    <lineage>
        <taxon>Bacteria</taxon>
        <taxon>Bacillati</taxon>
        <taxon>Bacillota</taxon>
        <taxon>Bacilli</taxon>
        <taxon>Lactobacillales</taxon>
        <taxon>Streptococcaceae</taxon>
        <taxon>Lactococcus</taxon>
    </lineage>
</organism>
<dbReference type="Gene3D" id="1.10.150.240">
    <property type="entry name" value="Putative phosphatase, domain 2"/>
    <property type="match status" value="1"/>
</dbReference>
<dbReference type="SFLD" id="SFLDS00003">
    <property type="entry name" value="Haloacid_Dehalogenase"/>
    <property type="match status" value="1"/>
</dbReference>
<dbReference type="Proteomes" id="UP000663608">
    <property type="component" value="Chromosome"/>
</dbReference>
<sequence>MDTYIFDFDGTLANSGETGILATQAAFEEFNLPWPDRETIIYYMGIPIELSFKKMALPHTFDETEFEDLLNCFRAYYKRFETSHLHLFPGTQEVLQQLKKAQKHLYVVSSKHSSSLARNLEQLDIAQYFDGIIGSDDVHHYKPAPDGVLLILERFQRNEKTTLMIGDAVFDLQMGQAAHVKTCGVTWGAHSKTELQQAHPDFLISDMRELLKIK</sequence>
<dbReference type="KEGG" id="lti:JW886_01695"/>
<name>A0AA45KGM9_9LACT</name>
<dbReference type="RefSeq" id="WP_205872143.1">
    <property type="nucleotide sequence ID" value="NZ_CP070872.1"/>
</dbReference>
<dbReference type="Gene3D" id="3.40.50.1000">
    <property type="entry name" value="HAD superfamily/HAD-like"/>
    <property type="match status" value="1"/>
</dbReference>
<dbReference type="InterPro" id="IPR041492">
    <property type="entry name" value="HAD_2"/>
</dbReference>
<dbReference type="EMBL" id="CP070872">
    <property type="protein sequence ID" value="QSE77003.1"/>
    <property type="molecule type" value="Genomic_DNA"/>
</dbReference>
<dbReference type="SFLD" id="SFLDG01129">
    <property type="entry name" value="C1.5:_HAD__Beta-PGM__Phosphata"/>
    <property type="match status" value="1"/>
</dbReference>
<dbReference type="NCBIfam" id="TIGR01509">
    <property type="entry name" value="HAD-SF-IA-v3"/>
    <property type="match status" value="1"/>
</dbReference>
<dbReference type="PANTHER" id="PTHR43434">
    <property type="entry name" value="PHOSPHOGLYCOLATE PHOSPHATASE"/>
    <property type="match status" value="1"/>
</dbReference>
<keyword evidence="1" id="KW-0378">Hydrolase</keyword>